<dbReference type="SUPFAM" id="SSF58104">
    <property type="entry name" value="Methyl-accepting chemotaxis protein (MCP) signaling domain"/>
    <property type="match status" value="1"/>
</dbReference>
<dbReference type="PANTHER" id="PTHR43531:SF14">
    <property type="entry name" value="METHYL-ACCEPTING CHEMOTAXIS PROTEIN I-RELATED"/>
    <property type="match status" value="1"/>
</dbReference>
<keyword evidence="1" id="KW-0488">Methylation</keyword>
<dbReference type="InterPro" id="IPR004090">
    <property type="entry name" value="Chemotax_Me-accpt_rcpt"/>
</dbReference>
<sequence>MFKNMKLGTKIFSGFAVVLLFLVIVAYVGYSGLTGVVDRVDKADDVNRLVRLILECRQQEKNYIIRRDAASIQKVEELIAQLIEQTVVTSEKFSDQINKDQMRQVADKVKAYHQSFKNYVAFNEERATTMEEMRAKANIAFSETEAIKNDQNEKLKREMAEGGKTLDIRVANKDDANSMIELFLDARKNEKEFIISRGEEKWRQIVEENLTKINGIAGELRLRFKDQLNIRQIDSVVTALANYEKEFKAFASIMAKQKVADTNMLEAARLAREVCVDAREDQKAKMVSEISVSKLISFVASAIALVLGAIIAFLITRAITKPLNRVIEGLNEGSNQVASASSQVSSASQSLAEGASQQAASIEESSSSLEEMSSMTRQNSENAQQADGLMKDANKVVGRANDSMGHLTQSMEDISKASDQISKIIKTIDEIAFQTNLLALNAAVEAARAGEAGAGFAVVAEEVRNLAMRSAEAAKNTAVLIESTVNKVKDGSELVEKTNKAFSEVAESSAKVGQLIEEISAASKEQATGIEQVNLAVAEMDKVTQQNAANAEESASASEEMNAQAEGMREFVDELVTLVGGSASHSSGRNLSHRPQRHIGGTAKAKRPALGASTSGGGAKSRKMVPHKKGEVRPEQVIPFDDDDDFSDF</sequence>
<keyword evidence="5" id="KW-1133">Transmembrane helix</keyword>
<evidence type="ECO:0000259" key="7">
    <source>
        <dbReference type="PROSITE" id="PS51753"/>
    </source>
</evidence>
<dbReference type="GO" id="GO:0007165">
    <property type="term" value="P:signal transduction"/>
    <property type="evidence" value="ECO:0007669"/>
    <property type="project" value="UniProtKB-KW"/>
</dbReference>
<evidence type="ECO:0000256" key="1">
    <source>
        <dbReference type="ARBA" id="ARBA00022481"/>
    </source>
</evidence>
<evidence type="ECO:0000256" key="4">
    <source>
        <dbReference type="SAM" id="MobiDB-lite"/>
    </source>
</evidence>
<feature type="domain" description="Methyl-accepting transducer" evidence="6">
    <location>
        <begin position="333"/>
        <end position="562"/>
    </location>
</feature>
<proteinExistence type="inferred from homology"/>
<dbReference type="Proteomes" id="UP000191931">
    <property type="component" value="Unassembled WGS sequence"/>
</dbReference>
<dbReference type="SMART" id="SM01358">
    <property type="entry name" value="HBM"/>
    <property type="match status" value="1"/>
</dbReference>
<dbReference type="Pfam" id="PF16591">
    <property type="entry name" value="HBM"/>
    <property type="match status" value="1"/>
</dbReference>
<dbReference type="EMBL" id="FWEV01000306">
    <property type="protein sequence ID" value="SLM32271.1"/>
    <property type="molecule type" value="Genomic_DNA"/>
</dbReference>
<evidence type="ECO:0000313" key="8">
    <source>
        <dbReference type="EMBL" id="SLM32271.1"/>
    </source>
</evidence>
<feature type="compositionally biased region" description="Low complexity" evidence="4">
    <location>
        <begin position="355"/>
        <end position="374"/>
    </location>
</feature>
<evidence type="ECO:0000256" key="3">
    <source>
        <dbReference type="PROSITE-ProRule" id="PRU00284"/>
    </source>
</evidence>
<keyword evidence="9" id="KW-1185">Reference proteome</keyword>
<dbReference type="GO" id="GO:0005886">
    <property type="term" value="C:plasma membrane"/>
    <property type="evidence" value="ECO:0007669"/>
    <property type="project" value="TreeGrafter"/>
</dbReference>
<dbReference type="OrthoDB" id="5415757at2"/>
<evidence type="ECO:0000313" key="9">
    <source>
        <dbReference type="Proteomes" id="UP000191931"/>
    </source>
</evidence>
<dbReference type="PROSITE" id="PS51753">
    <property type="entry name" value="HBM"/>
    <property type="match status" value="1"/>
</dbReference>
<feature type="domain" description="HBM" evidence="7">
    <location>
        <begin position="38"/>
        <end position="290"/>
    </location>
</feature>
<dbReference type="Pfam" id="PF00015">
    <property type="entry name" value="MCPsignal"/>
    <property type="match status" value="1"/>
</dbReference>
<keyword evidence="5" id="KW-0472">Membrane</keyword>
<dbReference type="PROSITE" id="PS50111">
    <property type="entry name" value="CHEMOTAXIS_TRANSDUC_2"/>
    <property type="match status" value="1"/>
</dbReference>
<dbReference type="SMART" id="SM00283">
    <property type="entry name" value="MA"/>
    <property type="match status" value="1"/>
</dbReference>
<evidence type="ECO:0000259" key="6">
    <source>
        <dbReference type="PROSITE" id="PS50111"/>
    </source>
</evidence>
<feature type="region of interest" description="Disordered" evidence="4">
    <location>
        <begin position="355"/>
        <end position="386"/>
    </location>
</feature>
<dbReference type="InterPro" id="IPR032255">
    <property type="entry name" value="HBM"/>
</dbReference>
<feature type="region of interest" description="Disordered" evidence="4">
    <location>
        <begin position="582"/>
        <end position="649"/>
    </location>
</feature>
<dbReference type="InterPro" id="IPR004089">
    <property type="entry name" value="MCPsignal_dom"/>
</dbReference>
<dbReference type="Gene3D" id="1.20.1440.210">
    <property type="match status" value="1"/>
</dbReference>
<dbReference type="PRINTS" id="PR00260">
    <property type="entry name" value="CHEMTRNSDUCR"/>
</dbReference>
<accession>A0A1W1HIF2</accession>
<dbReference type="RefSeq" id="WP_080801760.1">
    <property type="nucleotide sequence ID" value="NZ_LT828542.1"/>
</dbReference>
<dbReference type="AlphaFoldDB" id="A0A1W1HIF2"/>
<comment type="similarity">
    <text evidence="2">Belongs to the methyl-accepting chemotaxis (MCP) protein family.</text>
</comment>
<feature type="transmembrane region" description="Helical" evidence="5">
    <location>
        <begin position="295"/>
        <end position="315"/>
    </location>
</feature>
<name>A0A1W1HIF2_9BACT</name>
<dbReference type="STRING" id="1246637.MTBBW1_620014"/>
<keyword evidence="3" id="KW-0807">Transducer</keyword>
<protein>
    <submittedName>
        <fullName evidence="8">Methyl-accepting chemotaxis sensory transducer</fullName>
    </submittedName>
</protein>
<dbReference type="GO" id="GO:0006935">
    <property type="term" value="P:chemotaxis"/>
    <property type="evidence" value="ECO:0007669"/>
    <property type="project" value="InterPro"/>
</dbReference>
<organism evidence="8 9">
    <name type="scientific">Desulfamplus magnetovallimortis</name>
    <dbReference type="NCBI Taxonomy" id="1246637"/>
    <lineage>
        <taxon>Bacteria</taxon>
        <taxon>Pseudomonadati</taxon>
        <taxon>Thermodesulfobacteriota</taxon>
        <taxon>Desulfobacteria</taxon>
        <taxon>Desulfobacterales</taxon>
        <taxon>Desulfobacteraceae</taxon>
        <taxon>Desulfamplus</taxon>
    </lineage>
</organism>
<gene>
    <name evidence="8" type="ORF">MTBBW1_620014</name>
</gene>
<dbReference type="Gene3D" id="1.10.287.950">
    <property type="entry name" value="Methyl-accepting chemotaxis protein"/>
    <property type="match status" value="1"/>
</dbReference>
<evidence type="ECO:0000256" key="2">
    <source>
        <dbReference type="ARBA" id="ARBA00029447"/>
    </source>
</evidence>
<dbReference type="InterPro" id="IPR051310">
    <property type="entry name" value="MCP_chemotaxis"/>
</dbReference>
<keyword evidence="5" id="KW-0812">Transmembrane</keyword>
<evidence type="ECO:0000256" key="5">
    <source>
        <dbReference type="SAM" id="Phobius"/>
    </source>
</evidence>
<dbReference type="GO" id="GO:0004888">
    <property type="term" value="F:transmembrane signaling receptor activity"/>
    <property type="evidence" value="ECO:0007669"/>
    <property type="project" value="InterPro"/>
</dbReference>
<feature type="compositionally biased region" description="Acidic residues" evidence="4">
    <location>
        <begin position="640"/>
        <end position="649"/>
    </location>
</feature>
<feature type="compositionally biased region" description="Polar residues" evidence="4">
    <location>
        <begin position="375"/>
        <end position="385"/>
    </location>
</feature>
<dbReference type="PANTHER" id="PTHR43531">
    <property type="entry name" value="PROTEIN ICFG"/>
    <property type="match status" value="1"/>
</dbReference>
<reference evidence="8 9" key="1">
    <citation type="submission" date="2017-03" db="EMBL/GenBank/DDBJ databases">
        <authorList>
            <person name="Afonso C.L."/>
            <person name="Miller P.J."/>
            <person name="Scott M.A."/>
            <person name="Spackman E."/>
            <person name="Goraichik I."/>
            <person name="Dimitrov K.M."/>
            <person name="Suarez D.L."/>
            <person name="Swayne D.E."/>
        </authorList>
    </citation>
    <scope>NUCLEOTIDE SEQUENCE [LARGE SCALE GENOMIC DNA]</scope>
    <source>
        <strain evidence="8">PRJEB14757</strain>
    </source>
</reference>
<feature type="transmembrane region" description="Helical" evidence="5">
    <location>
        <begin position="12"/>
        <end position="30"/>
    </location>
</feature>